<keyword evidence="4" id="KW-1185">Reference proteome</keyword>
<dbReference type="EnsemblPlants" id="Kaladp0016s0369.1.v1.1">
    <property type="protein sequence ID" value="Kaladp0016s0369.1.v1.1"/>
    <property type="gene ID" value="Kaladp0016s0369.v1.1"/>
</dbReference>
<dbReference type="AlphaFoldDB" id="A0A7N0T0N3"/>
<dbReference type="GO" id="GO:0006631">
    <property type="term" value="P:fatty acid metabolic process"/>
    <property type="evidence" value="ECO:0007669"/>
    <property type="project" value="TreeGrafter"/>
</dbReference>
<feature type="domain" description="AMP-dependent synthetase/ligase" evidence="1">
    <location>
        <begin position="21"/>
        <end position="397"/>
    </location>
</feature>
<dbReference type="GO" id="GO:0009507">
    <property type="term" value="C:chloroplast"/>
    <property type="evidence" value="ECO:0007669"/>
    <property type="project" value="EnsemblPlants"/>
</dbReference>
<dbReference type="PANTHER" id="PTHR43201">
    <property type="entry name" value="ACYL-COA SYNTHETASE"/>
    <property type="match status" value="1"/>
</dbReference>
<evidence type="ECO:0008006" key="5">
    <source>
        <dbReference type="Google" id="ProtNLM"/>
    </source>
</evidence>
<evidence type="ECO:0000259" key="2">
    <source>
        <dbReference type="Pfam" id="PF13193"/>
    </source>
</evidence>
<dbReference type="InterPro" id="IPR020845">
    <property type="entry name" value="AMP-binding_CS"/>
</dbReference>
<dbReference type="GO" id="GO:0005777">
    <property type="term" value="C:peroxisome"/>
    <property type="evidence" value="ECO:0007669"/>
    <property type="project" value="EnsemblPlants"/>
</dbReference>
<dbReference type="CDD" id="cd04433">
    <property type="entry name" value="AFD_class_I"/>
    <property type="match status" value="1"/>
</dbReference>
<dbReference type="GO" id="GO:0042372">
    <property type="term" value="P:phylloquinone biosynthetic process"/>
    <property type="evidence" value="ECO:0007669"/>
    <property type="project" value="EnsemblPlants"/>
</dbReference>
<dbReference type="Pfam" id="PF00501">
    <property type="entry name" value="AMP-binding"/>
    <property type="match status" value="1"/>
</dbReference>
<evidence type="ECO:0000313" key="4">
    <source>
        <dbReference type="Proteomes" id="UP000594263"/>
    </source>
</evidence>
<sequence>MASFSQSHICQCLSRLAVLRRDSTLTICGNRQRTGRQFVEEVLSLARGLAELGLQRGEVVAISALNSDCYLQWLLAVTYVGGIVAPLNYRWSLEEYKYALAAVSPVMVVVDETFDGYLTDLQLSAIPSIRWHAFIGSQPADMKEIKSEEFRTQEVSSSFDYTWAPEGAAIICFTSGTSGRPKGVVISHDALIIQSLAKIAIVGYGEYDIYLHTASLCHIGGISSALAMLMAGACHIITPKFEAEKALKYIDDYQVTSFITVPAIMSDLISMIRVKKVINERRSVKKILNGGGSLQGKLIKDATKFFPMAKLQSAYGMTEGCSSLTFMTLYDPVGDISNQLHESLSGVDTSSSSQFGGSCVGKPAPHVELKIHTENTSTSSHMGKILTRGPHLMLRYWDNNSSGISTNQSKQIWHDTGDIGYLDGHGNLWLIGRTSGKIKSGGENVYPEEVEAVLLQHPAICSAVVIGVPNVRLGEMVVACVQLREKWLWDDKNTINSCDQTQELLLGQKRLWQHCRDEKLTGLVK</sequence>
<dbReference type="OMA" id="TSSFFWI"/>
<dbReference type="Proteomes" id="UP000594263">
    <property type="component" value="Unplaced"/>
</dbReference>
<dbReference type="InterPro" id="IPR025110">
    <property type="entry name" value="AMP-bd_C"/>
</dbReference>
<proteinExistence type="predicted"/>
<dbReference type="Gene3D" id="3.30.300.30">
    <property type="match status" value="1"/>
</dbReference>
<protein>
    <recommendedName>
        <fullName evidence="5">4-coumarate--CoA ligase</fullName>
    </recommendedName>
</protein>
<evidence type="ECO:0000259" key="1">
    <source>
        <dbReference type="Pfam" id="PF00501"/>
    </source>
</evidence>
<evidence type="ECO:0000313" key="3">
    <source>
        <dbReference type="EnsemblPlants" id="Kaladp0016s0369.1.v1.1"/>
    </source>
</evidence>
<feature type="domain" description="AMP-binding enzyme C-terminal" evidence="2">
    <location>
        <begin position="449"/>
        <end position="486"/>
    </location>
</feature>
<dbReference type="PROSITE" id="PS00455">
    <property type="entry name" value="AMP_BINDING"/>
    <property type="match status" value="1"/>
</dbReference>
<dbReference type="PANTHER" id="PTHR43201:SF32">
    <property type="entry name" value="2-SUCCINYLBENZOATE--COA LIGASE, CHLOROPLASTIC_PEROXISOMAL"/>
    <property type="match status" value="1"/>
</dbReference>
<dbReference type="GO" id="GO:0031956">
    <property type="term" value="F:medium-chain fatty acid-CoA ligase activity"/>
    <property type="evidence" value="ECO:0007669"/>
    <property type="project" value="TreeGrafter"/>
</dbReference>
<organism evidence="3 4">
    <name type="scientific">Kalanchoe fedtschenkoi</name>
    <name type="common">Lavender scallops</name>
    <name type="synonym">South American air plant</name>
    <dbReference type="NCBI Taxonomy" id="63787"/>
    <lineage>
        <taxon>Eukaryota</taxon>
        <taxon>Viridiplantae</taxon>
        <taxon>Streptophyta</taxon>
        <taxon>Embryophyta</taxon>
        <taxon>Tracheophyta</taxon>
        <taxon>Spermatophyta</taxon>
        <taxon>Magnoliopsida</taxon>
        <taxon>eudicotyledons</taxon>
        <taxon>Gunneridae</taxon>
        <taxon>Pentapetalae</taxon>
        <taxon>Saxifragales</taxon>
        <taxon>Crassulaceae</taxon>
        <taxon>Kalanchoe</taxon>
    </lineage>
</organism>
<dbReference type="Gene3D" id="3.40.50.12780">
    <property type="entry name" value="N-terminal domain of ligase-like"/>
    <property type="match status" value="1"/>
</dbReference>
<dbReference type="Gramene" id="Kaladp0016s0369.1.v1.1">
    <property type="protein sequence ID" value="Kaladp0016s0369.1.v1.1"/>
    <property type="gene ID" value="Kaladp0016s0369.v1.1"/>
</dbReference>
<dbReference type="InterPro" id="IPR000873">
    <property type="entry name" value="AMP-dep_synth/lig_dom"/>
</dbReference>
<dbReference type="Pfam" id="PF13193">
    <property type="entry name" value="AMP-binding_C"/>
    <property type="match status" value="1"/>
</dbReference>
<dbReference type="InterPro" id="IPR042099">
    <property type="entry name" value="ANL_N_sf"/>
</dbReference>
<name>A0A7N0T0N3_KALFE</name>
<dbReference type="InterPro" id="IPR045851">
    <property type="entry name" value="AMP-bd_C_sf"/>
</dbReference>
<accession>A0A7N0T0N3</accession>
<dbReference type="SUPFAM" id="SSF56801">
    <property type="entry name" value="Acetyl-CoA synthetase-like"/>
    <property type="match status" value="1"/>
</dbReference>
<reference evidence="3" key="1">
    <citation type="submission" date="2021-01" db="UniProtKB">
        <authorList>
            <consortium name="EnsemblPlants"/>
        </authorList>
    </citation>
    <scope>IDENTIFICATION</scope>
</reference>